<sequence>MASRSAQRSEIAVSSHSNGLIGVTDSGLQFGPIVTTRDKAEIS</sequence>
<protein>
    <submittedName>
        <fullName evidence="2">Uncharacterized protein</fullName>
    </submittedName>
</protein>
<feature type="compositionally biased region" description="Polar residues" evidence="1">
    <location>
        <begin position="1"/>
        <end position="18"/>
    </location>
</feature>
<comment type="caution">
    <text evidence="2">The sequence shown here is derived from an EMBL/GenBank/DDBJ whole genome shotgun (WGS) entry which is preliminary data.</text>
</comment>
<gene>
    <name evidence="2" type="ORF">EV188_103317</name>
</gene>
<accession>A0A4R6VN70</accession>
<proteinExistence type="predicted"/>
<reference evidence="2 3" key="1">
    <citation type="submission" date="2019-03" db="EMBL/GenBank/DDBJ databases">
        <title>Genomic Encyclopedia of Type Strains, Phase IV (KMG-IV): sequencing the most valuable type-strain genomes for metagenomic binning, comparative biology and taxonomic classification.</title>
        <authorList>
            <person name="Goeker M."/>
        </authorList>
    </citation>
    <scope>NUCLEOTIDE SEQUENCE [LARGE SCALE GENOMIC DNA]</scope>
    <source>
        <strain evidence="2 3">DSM 45775</strain>
    </source>
</reference>
<evidence type="ECO:0000313" key="2">
    <source>
        <dbReference type="EMBL" id="TDQ60815.1"/>
    </source>
</evidence>
<feature type="region of interest" description="Disordered" evidence="1">
    <location>
        <begin position="1"/>
        <end position="28"/>
    </location>
</feature>
<dbReference type="Proteomes" id="UP000295705">
    <property type="component" value="Unassembled WGS sequence"/>
</dbReference>
<name>A0A4R6VN70_9PSEU</name>
<evidence type="ECO:0000313" key="3">
    <source>
        <dbReference type="Proteomes" id="UP000295705"/>
    </source>
</evidence>
<organism evidence="2 3">
    <name type="scientific">Actinomycetospora succinea</name>
    <dbReference type="NCBI Taxonomy" id="663603"/>
    <lineage>
        <taxon>Bacteria</taxon>
        <taxon>Bacillati</taxon>
        <taxon>Actinomycetota</taxon>
        <taxon>Actinomycetes</taxon>
        <taxon>Pseudonocardiales</taxon>
        <taxon>Pseudonocardiaceae</taxon>
        <taxon>Actinomycetospora</taxon>
    </lineage>
</organism>
<dbReference type="AlphaFoldDB" id="A0A4R6VN70"/>
<dbReference type="EMBL" id="SNYO01000003">
    <property type="protein sequence ID" value="TDQ60815.1"/>
    <property type="molecule type" value="Genomic_DNA"/>
</dbReference>
<evidence type="ECO:0000256" key="1">
    <source>
        <dbReference type="SAM" id="MobiDB-lite"/>
    </source>
</evidence>
<keyword evidence="3" id="KW-1185">Reference proteome</keyword>